<gene>
    <name evidence="5" type="ORF">J4Q44_G00335880</name>
</gene>
<accession>A0AAN8KV01</accession>
<proteinExistence type="predicted"/>
<keyword evidence="6" id="KW-1185">Reference proteome</keyword>
<dbReference type="GO" id="GO:0016020">
    <property type="term" value="C:membrane"/>
    <property type="evidence" value="ECO:0007669"/>
    <property type="project" value="InterPro"/>
</dbReference>
<dbReference type="InterPro" id="IPR003644">
    <property type="entry name" value="Calx_beta"/>
</dbReference>
<evidence type="ECO:0000256" key="2">
    <source>
        <dbReference type="ARBA" id="ARBA00022737"/>
    </source>
</evidence>
<dbReference type="InterPro" id="IPR038081">
    <property type="entry name" value="CalX-like_sf"/>
</dbReference>
<reference evidence="5 6" key="1">
    <citation type="submission" date="2021-04" db="EMBL/GenBank/DDBJ databases">
        <authorList>
            <person name="De Guttry C."/>
            <person name="Zahm M."/>
            <person name="Klopp C."/>
            <person name="Cabau C."/>
            <person name="Louis A."/>
            <person name="Berthelot C."/>
            <person name="Parey E."/>
            <person name="Roest Crollius H."/>
            <person name="Montfort J."/>
            <person name="Robinson-Rechavi M."/>
            <person name="Bucao C."/>
            <person name="Bouchez O."/>
            <person name="Gislard M."/>
            <person name="Lluch J."/>
            <person name="Milhes M."/>
            <person name="Lampietro C."/>
            <person name="Lopez Roques C."/>
            <person name="Donnadieu C."/>
            <person name="Braasch I."/>
            <person name="Desvignes T."/>
            <person name="Postlethwait J."/>
            <person name="Bobe J."/>
            <person name="Wedekind C."/>
            <person name="Guiguen Y."/>
        </authorList>
    </citation>
    <scope>NUCLEOTIDE SEQUENCE [LARGE SCALE GENOMIC DNA]</scope>
    <source>
        <strain evidence="5">Cs_M1</strain>
        <tissue evidence="5">Blood</tissue>
    </source>
</reference>
<dbReference type="PANTHER" id="PTHR45739:SF4">
    <property type="entry name" value="FRAS1-RELATED EXTRACELLULAR MATRIX PROTEIN 2"/>
    <property type="match status" value="1"/>
</dbReference>
<dbReference type="Gene3D" id="2.60.40.2030">
    <property type="match status" value="3"/>
</dbReference>
<keyword evidence="1" id="KW-0732">Signal</keyword>
<keyword evidence="3" id="KW-0106">Calcium</keyword>
<feature type="domain" description="Calx-beta" evidence="4">
    <location>
        <begin position="240"/>
        <end position="330"/>
    </location>
</feature>
<dbReference type="Pfam" id="PF03160">
    <property type="entry name" value="Calx-beta"/>
    <property type="match status" value="2"/>
</dbReference>
<dbReference type="GO" id="GO:0009653">
    <property type="term" value="P:anatomical structure morphogenesis"/>
    <property type="evidence" value="ECO:0007669"/>
    <property type="project" value="TreeGrafter"/>
</dbReference>
<sequence>MSPGSYSYSPVFYFGDTDYHVDESDGYVEVKVWRTGTDLSKTASVTVRSRKTDPVSAEAGVDYMGISRNLDFAPGVSQQTFRVTILDDLGQPVLEGTETFELVLRMPMNGILGEPGKATILINDSVSDLPKVQFRDAMYMGHENSGQISVVVYRSGDISYKSTVRCYTRQGTAQVMMDFNERPNTDASIITFLPGEVEKPCVLSLVDDTEHEDEEELRLVLGSPCSESPFGASIGKQNETLVKIKDDADKAIIKFGETKFSVSEPSGVGQVSLVKIPVLRVGDTSKVSVVRVHTKDGSATSGEDYHPVSEGEKYYNISHINISQPLTSIRP</sequence>
<dbReference type="EMBL" id="JAGTTL010000033">
    <property type="protein sequence ID" value="KAK6295875.1"/>
    <property type="molecule type" value="Genomic_DNA"/>
</dbReference>
<organism evidence="5 6">
    <name type="scientific">Coregonus suidteri</name>
    <dbReference type="NCBI Taxonomy" id="861788"/>
    <lineage>
        <taxon>Eukaryota</taxon>
        <taxon>Metazoa</taxon>
        <taxon>Chordata</taxon>
        <taxon>Craniata</taxon>
        <taxon>Vertebrata</taxon>
        <taxon>Euteleostomi</taxon>
        <taxon>Actinopterygii</taxon>
        <taxon>Neopterygii</taxon>
        <taxon>Teleostei</taxon>
        <taxon>Protacanthopterygii</taxon>
        <taxon>Salmoniformes</taxon>
        <taxon>Salmonidae</taxon>
        <taxon>Coregoninae</taxon>
        <taxon>Coregonus</taxon>
    </lineage>
</organism>
<dbReference type="InterPro" id="IPR051561">
    <property type="entry name" value="FRAS1_ECM"/>
</dbReference>
<dbReference type="SMART" id="SM00237">
    <property type="entry name" value="Calx_beta"/>
    <property type="match status" value="3"/>
</dbReference>
<dbReference type="GO" id="GO:0007154">
    <property type="term" value="P:cell communication"/>
    <property type="evidence" value="ECO:0007669"/>
    <property type="project" value="InterPro"/>
</dbReference>
<evidence type="ECO:0000259" key="4">
    <source>
        <dbReference type="SMART" id="SM00237"/>
    </source>
</evidence>
<dbReference type="SUPFAM" id="SSF141072">
    <property type="entry name" value="CalX-like"/>
    <property type="match status" value="3"/>
</dbReference>
<name>A0AAN8KV01_9TELE</name>
<feature type="domain" description="Calx-beta" evidence="4">
    <location>
        <begin position="2"/>
        <end position="105"/>
    </location>
</feature>
<feature type="domain" description="Calx-beta" evidence="4">
    <location>
        <begin position="120"/>
        <end position="222"/>
    </location>
</feature>
<dbReference type="Proteomes" id="UP001356427">
    <property type="component" value="Unassembled WGS sequence"/>
</dbReference>
<dbReference type="PANTHER" id="PTHR45739">
    <property type="entry name" value="MATRIX PROTEIN, PUTATIVE-RELATED"/>
    <property type="match status" value="1"/>
</dbReference>
<comment type="caution">
    <text evidence="5">The sequence shown here is derived from an EMBL/GenBank/DDBJ whole genome shotgun (WGS) entry which is preliminary data.</text>
</comment>
<evidence type="ECO:0000313" key="5">
    <source>
        <dbReference type="EMBL" id="KAK6295875.1"/>
    </source>
</evidence>
<evidence type="ECO:0000256" key="3">
    <source>
        <dbReference type="ARBA" id="ARBA00022837"/>
    </source>
</evidence>
<evidence type="ECO:0000313" key="6">
    <source>
        <dbReference type="Proteomes" id="UP001356427"/>
    </source>
</evidence>
<protein>
    <recommendedName>
        <fullName evidence="4">Calx-beta domain-containing protein</fullName>
    </recommendedName>
</protein>
<keyword evidence="2" id="KW-0677">Repeat</keyword>
<evidence type="ECO:0000256" key="1">
    <source>
        <dbReference type="ARBA" id="ARBA00022729"/>
    </source>
</evidence>
<dbReference type="AlphaFoldDB" id="A0AAN8KV01"/>